<comment type="subunit">
    <text evidence="4 15">Homotetramer.</text>
</comment>
<keyword evidence="7 15" id="KW-0963">Cytoplasm</keyword>
<dbReference type="EMBL" id="CP013979">
    <property type="protein sequence ID" value="ANJ28318.1"/>
    <property type="molecule type" value="Genomic_DNA"/>
</dbReference>
<protein>
    <recommendedName>
        <fullName evidence="6 15">Argininosuccinate synthase</fullName>
        <ecNumber evidence="5 15">6.3.4.5</ecNumber>
    </recommendedName>
    <alternativeName>
        <fullName evidence="13 15">Citrulline--aspartate ligase</fullName>
    </alternativeName>
</protein>
<evidence type="ECO:0000256" key="14">
    <source>
        <dbReference type="ARBA" id="ARBA00049077"/>
    </source>
</evidence>
<feature type="binding site" evidence="15">
    <location>
        <position position="99"/>
    </location>
    <ligand>
        <name>L-citrulline</name>
        <dbReference type="ChEBI" id="CHEBI:57743"/>
    </ligand>
</feature>
<dbReference type="PANTHER" id="PTHR11587">
    <property type="entry name" value="ARGININOSUCCINATE SYNTHASE"/>
    <property type="match status" value="1"/>
</dbReference>
<dbReference type="InterPro" id="IPR024074">
    <property type="entry name" value="AS_cat/multimer_dom_body"/>
</dbReference>
<dbReference type="InterPro" id="IPR023437">
    <property type="entry name" value="Arg_succ_synth_type2_subfam"/>
</dbReference>
<dbReference type="Gene3D" id="1.10.287.400">
    <property type="match status" value="1"/>
</dbReference>
<keyword evidence="12 15" id="KW-0067">ATP-binding</keyword>
<feature type="binding site" evidence="15">
    <location>
        <position position="194"/>
    </location>
    <ligand>
        <name>ATP</name>
        <dbReference type="ChEBI" id="CHEBI:30616"/>
    </ligand>
</feature>
<dbReference type="OrthoDB" id="9801641at2"/>
<reference evidence="18 19" key="1">
    <citation type="journal article" date="2016" name="Int. J. Syst. Evol. Microbiol.">
        <title>Agromyces aureus sp. nov., isolated from the rhizosphere of Salix caprea L. grown in a heavy-metal-contaminated soil.</title>
        <authorList>
            <person name="Corretto E."/>
            <person name="Antonielli L."/>
            <person name="Sessitsch A."/>
            <person name="Compant S."/>
            <person name="Gorfer M."/>
            <person name="Kuffner M."/>
            <person name="Brader G."/>
        </authorList>
    </citation>
    <scope>NUCLEOTIDE SEQUENCE [LARGE SCALE GENOMIC DNA]</scope>
    <source>
        <strain evidence="18 19">AR33</strain>
    </source>
</reference>
<evidence type="ECO:0000256" key="10">
    <source>
        <dbReference type="ARBA" id="ARBA00022605"/>
    </source>
</evidence>
<evidence type="ECO:0000313" key="19">
    <source>
        <dbReference type="Proteomes" id="UP000078437"/>
    </source>
</evidence>
<evidence type="ECO:0000259" key="16">
    <source>
        <dbReference type="Pfam" id="PF00764"/>
    </source>
</evidence>
<feature type="binding site" evidence="15">
    <location>
        <begin position="17"/>
        <end position="25"/>
    </location>
    <ligand>
        <name>ATP</name>
        <dbReference type="ChEBI" id="CHEBI:30616"/>
    </ligand>
</feature>
<dbReference type="InterPro" id="IPR048267">
    <property type="entry name" value="Arginosuc_syn_N"/>
</dbReference>
<feature type="binding site" evidence="15">
    <location>
        <position position="136"/>
    </location>
    <ligand>
        <name>ATP</name>
        <dbReference type="ChEBI" id="CHEBI:30616"/>
    </ligand>
</feature>
<comment type="subcellular location">
    <subcellularLocation>
        <location evidence="1 15">Cytoplasm</location>
    </subcellularLocation>
</comment>
<evidence type="ECO:0000256" key="11">
    <source>
        <dbReference type="ARBA" id="ARBA00022741"/>
    </source>
</evidence>
<evidence type="ECO:0000256" key="6">
    <source>
        <dbReference type="ARBA" id="ARBA00014810"/>
    </source>
</evidence>
<dbReference type="Pfam" id="PF00764">
    <property type="entry name" value="Arginosuc_synth"/>
    <property type="match status" value="1"/>
</dbReference>
<dbReference type="EC" id="6.3.4.5" evidence="5 15"/>
<feature type="binding site" evidence="15">
    <location>
        <position position="192"/>
    </location>
    <ligand>
        <name>L-citrulline</name>
        <dbReference type="ChEBI" id="CHEBI:57743"/>
    </ligand>
</feature>
<keyword evidence="8 15" id="KW-0055">Arginine biosynthesis</keyword>
<dbReference type="KEGG" id="agy:ATC03_18015"/>
<comment type="pathway">
    <text evidence="2 15">Amino-acid biosynthesis; L-arginine biosynthesis; L-arginine from L-ornithine and carbamoyl phosphate: step 2/3.</text>
</comment>
<dbReference type="Pfam" id="PF20979">
    <property type="entry name" value="Arginosuc_syn_C"/>
    <property type="match status" value="1"/>
</dbReference>
<feature type="binding site" evidence="15">
    <location>
        <position position="135"/>
    </location>
    <ligand>
        <name>L-aspartate</name>
        <dbReference type="ChEBI" id="CHEBI:29991"/>
    </ligand>
</feature>
<comment type="similarity">
    <text evidence="3 15">Belongs to the argininosuccinate synthase family. Type 2 subfamily.</text>
</comment>
<dbReference type="InterPro" id="IPR001518">
    <property type="entry name" value="Arginosuc_synth"/>
</dbReference>
<feature type="binding site" evidence="15">
    <location>
        <position position="131"/>
    </location>
    <ligand>
        <name>ATP</name>
        <dbReference type="ChEBI" id="CHEBI:30616"/>
    </ligand>
</feature>
<reference evidence="19" key="2">
    <citation type="submission" date="2016-01" db="EMBL/GenBank/DDBJ databases">
        <title>Complete genome sequence of Agromyces aureus AR33T and comparison with related organisms.</title>
        <authorList>
            <person name="Corretto E."/>
            <person name="Antonielli L."/>
            <person name="Sessitsch A."/>
            <person name="Brader G."/>
        </authorList>
    </citation>
    <scope>NUCLEOTIDE SEQUENCE [LARGE SCALE GENOMIC DNA]</scope>
    <source>
        <strain evidence="19">AR33</strain>
    </source>
</reference>
<evidence type="ECO:0000256" key="4">
    <source>
        <dbReference type="ARBA" id="ARBA00011881"/>
    </source>
</evidence>
<evidence type="ECO:0000256" key="8">
    <source>
        <dbReference type="ARBA" id="ARBA00022571"/>
    </source>
</evidence>
<gene>
    <name evidence="15" type="primary">argG</name>
    <name evidence="18" type="ORF">ATC03_18015</name>
</gene>
<feature type="binding site" evidence="15">
    <location>
        <position position="201"/>
    </location>
    <ligand>
        <name>L-citrulline</name>
        <dbReference type="ChEBI" id="CHEBI:57743"/>
    </ligand>
</feature>
<dbReference type="InterPro" id="IPR023434">
    <property type="entry name" value="Arginosuc_synth_type_1_subfam"/>
</dbReference>
<dbReference type="GO" id="GO:0042803">
    <property type="term" value="F:protein homodimerization activity"/>
    <property type="evidence" value="ECO:0007669"/>
    <property type="project" value="InterPro"/>
</dbReference>
<feature type="binding site" evidence="15">
    <location>
        <position position="136"/>
    </location>
    <ligand>
        <name>L-aspartate</name>
        <dbReference type="ChEBI" id="CHEBI:29991"/>
    </ligand>
</feature>
<dbReference type="InterPro" id="IPR024073">
    <property type="entry name" value="AS_multimer_C_tail"/>
</dbReference>
<keyword evidence="9 15" id="KW-0436">Ligase</keyword>
<dbReference type="InterPro" id="IPR018223">
    <property type="entry name" value="Arginosuc_synth_CS"/>
</dbReference>
<dbReference type="AlphaFoldDB" id="A0A191WJH7"/>
<evidence type="ECO:0000256" key="1">
    <source>
        <dbReference type="ARBA" id="ARBA00004496"/>
    </source>
</evidence>
<feature type="domain" description="Arginosuccinate synthase C-terminal" evidence="17">
    <location>
        <begin position="191"/>
        <end position="409"/>
    </location>
</feature>
<keyword evidence="10 15" id="KW-0028">Amino-acid biosynthesis</keyword>
<dbReference type="SUPFAM" id="SSF52402">
    <property type="entry name" value="Adenine nucleotide alpha hydrolases-like"/>
    <property type="match status" value="1"/>
</dbReference>
<accession>A0A191WJH7</accession>
<dbReference type="NCBIfam" id="TIGR00032">
    <property type="entry name" value="argG"/>
    <property type="match status" value="1"/>
</dbReference>
<feature type="binding site" evidence="15">
    <location>
        <position position="139"/>
    </location>
    <ligand>
        <name>L-citrulline</name>
        <dbReference type="ChEBI" id="CHEBI:57743"/>
    </ligand>
</feature>
<dbReference type="NCBIfam" id="NF003779">
    <property type="entry name" value="PRK05370.1"/>
    <property type="match status" value="1"/>
</dbReference>
<dbReference type="STRING" id="453304.ATC03_18015"/>
<evidence type="ECO:0000313" key="18">
    <source>
        <dbReference type="EMBL" id="ANJ28318.1"/>
    </source>
</evidence>
<feature type="binding site" evidence="15">
    <location>
        <position position="129"/>
    </location>
    <ligand>
        <name>ATP</name>
        <dbReference type="ChEBI" id="CHEBI:30616"/>
    </ligand>
</feature>
<evidence type="ECO:0000256" key="15">
    <source>
        <dbReference type="HAMAP-Rule" id="MF_00581"/>
    </source>
</evidence>
<dbReference type="PROSITE" id="PS00565">
    <property type="entry name" value="ARGININOSUCCIN_SYN_2"/>
    <property type="match status" value="1"/>
</dbReference>
<dbReference type="InterPro" id="IPR014729">
    <property type="entry name" value="Rossmann-like_a/b/a_fold"/>
</dbReference>
<dbReference type="GO" id="GO:0000050">
    <property type="term" value="P:urea cycle"/>
    <property type="evidence" value="ECO:0007669"/>
    <property type="project" value="TreeGrafter"/>
</dbReference>
<feature type="binding site" evidence="15">
    <location>
        <position position="131"/>
    </location>
    <ligand>
        <name>L-aspartate</name>
        <dbReference type="ChEBI" id="CHEBI:29991"/>
    </ligand>
</feature>
<feature type="binding site" evidence="15">
    <location>
        <position position="203"/>
    </location>
    <ligand>
        <name>L-citrulline</name>
        <dbReference type="ChEBI" id="CHEBI:57743"/>
    </ligand>
</feature>
<evidence type="ECO:0000256" key="13">
    <source>
        <dbReference type="ARBA" id="ARBA00029916"/>
    </source>
</evidence>
<dbReference type="GO" id="GO:0006526">
    <property type="term" value="P:L-arginine biosynthetic process"/>
    <property type="evidence" value="ECO:0007669"/>
    <property type="project" value="UniProtKB-UniRule"/>
</dbReference>
<dbReference type="Proteomes" id="UP000078437">
    <property type="component" value="Chromosome"/>
</dbReference>
<dbReference type="GO" id="GO:0005737">
    <property type="term" value="C:cytoplasm"/>
    <property type="evidence" value="ECO:0007669"/>
    <property type="project" value="UniProtKB-SubCell"/>
</dbReference>
<evidence type="ECO:0000256" key="7">
    <source>
        <dbReference type="ARBA" id="ARBA00022490"/>
    </source>
</evidence>
<proteinExistence type="inferred from homology"/>
<dbReference type="GO" id="GO:0004055">
    <property type="term" value="F:argininosuccinate synthase activity"/>
    <property type="evidence" value="ECO:0007669"/>
    <property type="project" value="UniProtKB-UniRule"/>
</dbReference>
<feature type="binding site" evidence="15">
    <location>
        <position position="280"/>
    </location>
    <ligand>
        <name>L-citrulline</name>
        <dbReference type="ChEBI" id="CHEBI:57743"/>
    </ligand>
</feature>
<dbReference type="CDD" id="cd01999">
    <property type="entry name" value="ASS"/>
    <property type="match status" value="1"/>
</dbReference>
<dbReference type="UniPathway" id="UPA00068">
    <property type="reaction ID" value="UER00113"/>
</dbReference>
<dbReference type="Gene3D" id="3.90.1260.10">
    <property type="entry name" value="Argininosuccinate synthetase, chain A, domain 2"/>
    <property type="match status" value="1"/>
</dbReference>
<evidence type="ECO:0000256" key="5">
    <source>
        <dbReference type="ARBA" id="ARBA00012286"/>
    </source>
</evidence>
<feature type="binding site" evidence="15">
    <location>
        <position position="135"/>
    </location>
    <ligand>
        <name>L-citrulline</name>
        <dbReference type="ChEBI" id="CHEBI:57743"/>
    </ligand>
</feature>
<dbReference type="InterPro" id="IPR048268">
    <property type="entry name" value="Arginosuc_syn_C"/>
</dbReference>
<sequence>MSKVLSSLPVGERVGIAFSGGLDTSVAVAWMREKGAIPCTYTADLGQPDEPDVEAVPGRAIEYGAELSRLVDCRAALVEEGLVALQCGAFHIRSGGKAYFNTTPLGRAVTGTLLVRAMLEDGVDIWGDGSTYKGNDIERFYRYGLMANPRLRIYKPWLDADFVTELGGRAEMSEWLQQRDLPYRASAEKAYSTDANIWGATHEAKVLEELSEGITTVEPIMGVKFWDESVEIAAEDVTVTFEQGRPVALNGVRFDDAVELVLEANAIGGRHGLGMSDQIENRIIEAKSRGIYEAPGMALLHLAYERLVNAIHNEDTIANYHNEGRRLGRLMYEGRWLDPQSLMLRESIVRWVASAVTGEVTVRLRRGDDYTIMNTTGPSLSYQPEKLSMERVGDQAFGPEDRIGQLTMRNLDIADSRARLEQYARLNLVGGATAALVGDLTVGDAAQILAGSGETDLEAATDAANEASAFDLGTD</sequence>
<keyword evidence="11 15" id="KW-0547">Nucleotide-binding</keyword>
<feature type="binding site" evidence="15">
    <location>
        <position position="43"/>
    </location>
    <ligand>
        <name>ATP</name>
        <dbReference type="ChEBI" id="CHEBI:30616"/>
    </ligand>
</feature>
<evidence type="ECO:0000259" key="17">
    <source>
        <dbReference type="Pfam" id="PF20979"/>
    </source>
</evidence>
<evidence type="ECO:0000256" key="9">
    <source>
        <dbReference type="ARBA" id="ARBA00022598"/>
    </source>
</evidence>
<keyword evidence="19" id="KW-1185">Reference proteome</keyword>
<organism evidence="18 19">
    <name type="scientific">Agromyces aureus</name>
    <dbReference type="NCBI Taxonomy" id="453304"/>
    <lineage>
        <taxon>Bacteria</taxon>
        <taxon>Bacillati</taxon>
        <taxon>Actinomycetota</taxon>
        <taxon>Actinomycetes</taxon>
        <taxon>Micrococcales</taxon>
        <taxon>Microbacteriaceae</taxon>
        <taxon>Agromyces</taxon>
    </lineage>
</organism>
<dbReference type="PANTHER" id="PTHR11587:SF2">
    <property type="entry name" value="ARGININOSUCCINATE SYNTHASE"/>
    <property type="match status" value="1"/>
</dbReference>
<dbReference type="HAMAP" id="MF_00581">
    <property type="entry name" value="Arg_succ_synth_type2"/>
    <property type="match status" value="1"/>
</dbReference>
<dbReference type="PROSITE" id="PS00564">
    <property type="entry name" value="ARGININOSUCCIN_SYN_1"/>
    <property type="match status" value="1"/>
</dbReference>
<evidence type="ECO:0000256" key="2">
    <source>
        <dbReference type="ARBA" id="ARBA00004967"/>
    </source>
</evidence>
<name>A0A191WJH7_9MICO</name>
<comment type="catalytic activity">
    <reaction evidence="14 15">
        <text>L-citrulline + L-aspartate + ATP = 2-(N(omega)-L-arginino)succinate + AMP + diphosphate + H(+)</text>
        <dbReference type="Rhea" id="RHEA:10932"/>
        <dbReference type="ChEBI" id="CHEBI:15378"/>
        <dbReference type="ChEBI" id="CHEBI:29991"/>
        <dbReference type="ChEBI" id="CHEBI:30616"/>
        <dbReference type="ChEBI" id="CHEBI:33019"/>
        <dbReference type="ChEBI" id="CHEBI:57472"/>
        <dbReference type="ChEBI" id="CHEBI:57743"/>
        <dbReference type="ChEBI" id="CHEBI:456215"/>
        <dbReference type="EC" id="6.3.4.5"/>
    </reaction>
</comment>
<dbReference type="SUPFAM" id="SSF69864">
    <property type="entry name" value="Argininosuccinate synthetase, C-terminal domain"/>
    <property type="match status" value="1"/>
</dbReference>
<dbReference type="RefSeq" id="WP_067880193.1">
    <property type="nucleotide sequence ID" value="NZ_CP013979.1"/>
</dbReference>
<dbReference type="Gene3D" id="3.40.50.620">
    <property type="entry name" value="HUPs"/>
    <property type="match status" value="1"/>
</dbReference>
<dbReference type="GO" id="GO:0000053">
    <property type="term" value="P:argininosuccinate metabolic process"/>
    <property type="evidence" value="ECO:0007669"/>
    <property type="project" value="TreeGrafter"/>
</dbReference>
<feature type="domain" description="Arginosuccinate synthase-like N-terminal" evidence="16">
    <location>
        <begin position="14"/>
        <end position="161"/>
    </location>
</feature>
<evidence type="ECO:0000256" key="3">
    <source>
        <dbReference type="ARBA" id="ARBA00009088"/>
    </source>
</evidence>
<evidence type="ECO:0000256" key="12">
    <source>
        <dbReference type="ARBA" id="ARBA00022840"/>
    </source>
</evidence>
<dbReference type="GO" id="GO:0005524">
    <property type="term" value="F:ATP binding"/>
    <property type="evidence" value="ECO:0007669"/>
    <property type="project" value="UniProtKB-UniRule"/>
</dbReference>